<gene>
    <name evidence="3" type="ORF">SARC_06646</name>
</gene>
<dbReference type="Pfam" id="PF05970">
    <property type="entry name" value="PIF1"/>
    <property type="match status" value="1"/>
</dbReference>
<dbReference type="GO" id="GO:0000723">
    <property type="term" value="P:telomere maintenance"/>
    <property type="evidence" value="ECO:0007669"/>
    <property type="project" value="InterPro"/>
</dbReference>
<evidence type="ECO:0000259" key="2">
    <source>
        <dbReference type="SMART" id="SM00382"/>
    </source>
</evidence>
<dbReference type="STRING" id="667725.A0A0L0FVZ2"/>
<dbReference type="InterPro" id="IPR051055">
    <property type="entry name" value="PIF1_helicase"/>
</dbReference>
<keyword evidence="1" id="KW-0067">ATP-binding</keyword>
<keyword evidence="1" id="KW-0378">Hydrolase</keyword>
<dbReference type="Proteomes" id="UP000054560">
    <property type="component" value="Unassembled WGS sequence"/>
</dbReference>
<keyword evidence="1" id="KW-0233">DNA recombination</keyword>
<dbReference type="eggNOG" id="KOG0987">
    <property type="taxonomic scope" value="Eukaryota"/>
</dbReference>
<dbReference type="PANTHER" id="PTHR47642:SF7">
    <property type="entry name" value="ATP-DEPENDENT DNA HELICASE PIF1"/>
    <property type="match status" value="1"/>
</dbReference>
<name>A0A0L0FVZ2_9EUKA</name>
<keyword evidence="1" id="KW-0347">Helicase</keyword>
<accession>A0A0L0FVZ2</accession>
<organism evidence="3 4">
    <name type="scientific">Sphaeroforma arctica JP610</name>
    <dbReference type="NCBI Taxonomy" id="667725"/>
    <lineage>
        <taxon>Eukaryota</taxon>
        <taxon>Ichthyosporea</taxon>
        <taxon>Ichthyophonida</taxon>
        <taxon>Sphaeroforma</taxon>
    </lineage>
</organism>
<dbReference type="CDD" id="cd18037">
    <property type="entry name" value="DEXSc_Pif1_like"/>
    <property type="match status" value="1"/>
</dbReference>
<dbReference type="EMBL" id="KQ242078">
    <property type="protein sequence ID" value="KNC81015.1"/>
    <property type="molecule type" value="Genomic_DNA"/>
</dbReference>
<keyword evidence="4" id="KW-1185">Reference proteome</keyword>
<evidence type="ECO:0000313" key="3">
    <source>
        <dbReference type="EMBL" id="KNC81015.1"/>
    </source>
</evidence>
<protein>
    <recommendedName>
        <fullName evidence="1">ATP-dependent DNA helicase</fullName>
        <ecNumber evidence="1">5.6.2.3</ecNumber>
    </recommendedName>
</protein>
<dbReference type="Gene3D" id="3.40.50.300">
    <property type="entry name" value="P-loop containing nucleotide triphosphate hydrolases"/>
    <property type="match status" value="1"/>
</dbReference>
<dbReference type="GO" id="GO:0005524">
    <property type="term" value="F:ATP binding"/>
    <property type="evidence" value="ECO:0007669"/>
    <property type="project" value="UniProtKB-KW"/>
</dbReference>
<dbReference type="InterPro" id="IPR049163">
    <property type="entry name" value="Pif1-like_2B_dom"/>
</dbReference>
<keyword evidence="1" id="KW-0547">Nucleotide-binding</keyword>
<dbReference type="GO" id="GO:0006310">
    <property type="term" value="P:DNA recombination"/>
    <property type="evidence" value="ECO:0007669"/>
    <property type="project" value="UniProtKB-KW"/>
</dbReference>
<dbReference type="AlphaFoldDB" id="A0A0L0FVZ2"/>
<keyword evidence="1" id="KW-0234">DNA repair</keyword>
<comment type="similarity">
    <text evidence="1">Belongs to the helicase family.</text>
</comment>
<reference evidence="3 4" key="1">
    <citation type="submission" date="2011-02" db="EMBL/GenBank/DDBJ databases">
        <title>The Genome Sequence of Sphaeroforma arctica JP610.</title>
        <authorList>
            <consortium name="The Broad Institute Genome Sequencing Platform"/>
            <person name="Russ C."/>
            <person name="Cuomo C."/>
            <person name="Young S.K."/>
            <person name="Zeng Q."/>
            <person name="Gargeya S."/>
            <person name="Alvarado L."/>
            <person name="Berlin A."/>
            <person name="Chapman S.B."/>
            <person name="Chen Z."/>
            <person name="Freedman E."/>
            <person name="Gellesch M."/>
            <person name="Goldberg J."/>
            <person name="Griggs A."/>
            <person name="Gujja S."/>
            <person name="Heilman E."/>
            <person name="Heiman D."/>
            <person name="Howarth C."/>
            <person name="Mehta T."/>
            <person name="Neiman D."/>
            <person name="Pearson M."/>
            <person name="Roberts A."/>
            <person name="Saif S."/>
            <person name="Shea T."/>
            <person name="Shenoy N."/>
            <person name="Sisk P."/>
            <person name="Stolte C."/>
            <person name="Sykes S."/>
            <person name="White J."/>
            <person name="Yandava C."/>
            <person name="Burger G."/>
            <person name="Gray M.W."/>
            <person name="Holland P.W.H."/>
            <person name="King N."/>
            <person name="Lang F.B.F."/>
            <person name="Roger A.J."/>
            <person name="Ruiz-Trillo I."/>
            <person name="Haas B."/>
            <person name="Nusbaum C."/>
            <person name="Birren B."/>
        </authorList>
    </citation>
    <scope>NUCLEOTIDE SEQUENCE [LARGE SCALE GENOMIC DNA]</scope>
    <source>
        <strain evidence="3 4">JP610</strain>
    </source>
</reference>
<evidence type="ECO:0000256" key="1">
    <source>
        <dbReference type="RuleBase" id="RU363044"/>
    </source>
</evidence>
<dbReference type="InterPro" id="IPR027417">
    <property type="entry name" value="P-loop_NTPase"/>
</dbReference>
<dbReference type="SUPFAM" id="SSF52540">
    <property type="entry name" value="P-loop containing nucleoside triphosphate hydrolases"/>
    <property type="match status" value="2"/>
</dbReference>
<dbReference type="Pfam" id="PF21530">
    <property type="entry name" value="Pif1_2B_dom"/>
    <property type="match status" value="1"/>
</dbReference>
<dbReference type="GO" id="GO:0043139">
    <property type="term" value="F:5'-3' DNA helicase activity"/>
    <property type="evidence" value="ECO:0007669"/>
    <property type="project" value="UniProtKB-EC"/>
</dbReference>
<dbReference type="SMART" id="SM00382">
    <property type="entry name" value="AAA"/>
    <property type="match status" value="1"/>
</dbReference>
<dbReference type="InterPro" id="IPR003593">
    <property type="entry name" value="AAA+_ATPase"/>
</dbReference>
<dbReference type="RefSeq" id="XP_014154917.1">
    <property type="nucleotide sequence ID" value="XM_014299442.1"/>
</dbReference>
<proteinExistence type="inferred from homology"/>
<keyword evidence="1" id="KW-0227">DNA damage</keyword>
<dbReference type="GO" id="GO:0016887">
    <property type="term" value="F:ATP hydrolysis activity"/>
    <property type="evidence" value="ECO:0007669"/>
    <property type="project" value="RHEA"/>
</dbReference>
<dbReference type="CDD" id="cd18809">
    <property type="entry name" value="SF1_C_RecD"/>
    <property type="match status" value="1"/>
</dbReference>
<dbReference type="OrthoDB" id="272985at2759"/>
<comment type="cofactor">
    <cofactor evidence="1">
        <name>Mg(2+)</name>
        <dbReference type="ChEBI" id="CHEBI:18420"/>
    </cofactor>
</comment>
<feature type="domain" description="AAA+ ATPase" evidence="2">
    <location>
        <begin position="86"/>
        <end position="216"/>
    </location>
</feature>
<dbReference type="GeneID" id="25907150"/>
<dbReference type="GO" id="GO:0006281">
    <property type="term" value="P:DNA repair"/>
    <property type="evidence" value="ECO:0007669"/>
    <property type="project" value="UniProtKB-KW"/>
</dbReference>
<sequence>MQMLFSNAHPEELIDFLQELIAAYKGSTPPRKRLRPLVDADGNVPSPLKRLKSAKVEHAAHSPNTLEKLTRDLSDEQMAIFQMVQQGKSVFFTGGAGTGKSFLFKRLVRSLDPNTSVATASTGAASHNIGGVTLHSFSGILSGDMTFAQAVKAAKRKIGNWKRCKTLLIDEVSMIDGEYLDLLDAVARSVKNSTQPFGGLQVIICGDFLQLPPVCKNRDVPKKFAFEAECWPKLVPHCFELRRIYRQKDDHQLIRVLRLIRVGVCNEEVQKVLRSTQTNNKSIASDLKPTELCTHVAEVEDKNEKFLTDLSGEEVAFTALDNYYTEGDRAALTSQLDHLCPAPTALVLKLGAQVMMCRNVDFKAGLVNGARGVVVGFNTTADRFGVRLPIVRFASGAEKVVHSETWAHKVFGREVAARTQVPLRLSWAISVHKSQGMTIDLVNVNISKVFEFGQAYVALSRARTLEGLKVTGFTAANIRANPKALQFYKKLRQATKLAETQKENVNK</sequence>
<dbReference type="InterPro" id="IPR010285">
    <property type="entry name" value="DNA_helicase_pif1-like_DEAD"/>
</dbReference>
<evidence type="ECO:0000313" key="4">
    <source>
        <dbReference type="Proteomes" id="UP000054560"/>
    </source>
</evidence>
<dbReference type="PANTHER" id="PTHR47642">
    <property type="entry name" value="ATP-DEPENDENT DNA HELICASE"/>
    <property type="match status" value="1"/>
</dbReference>
<dbReference type="EC" id="5.6.2.3" evidence="1"/>
<comment type="catalytic activity">
    <reaction evidence="1">
        <text>ATP + H2O = ADP + phosphate + H(+)</text>
        <dbReference type="Rhea" id="RHEA:13065"/>
        <dbReference type="ChEBI" id="CHEBI:15377"/>
        <dbReference type="ChEBI" id="CHEBI:15378"/>
        <dbReference type="ChEBI" id="CHEBI:30616"/>
        <dbReference type="ChEBI" id="CHEBI:43474"/>
        <dbReference type="ChEBI" id="CHEBI:456216"/>
        <dbReference type="EC" id="5.6.2.3"/>
    </reaction>
</comment>